<organism evidence="5 6">
    <name type="scientific">Savagea serpentis</name>
    <dbReference type="NCBI Taxonomy" id="2785297"/>
    <lineage>
        <taxon>Bacteria</taxon>
        <taxon>Bacillati</taxon>
        <taxon>Bacillota</taxon>
        <taxon>Bacilli</taxon>
        <taxon>Bacillales</taxon>
        <taxon>Caryophanaceae</taxon>
        <taxon>Savagea</taxon>
    </lineage>
</organism>
<dbReference type="PROSITE" id="PS50106">
    <property type="entry name" value="PDZ"/>
    <property type="match status" value="1"/>
</dbReference>
<dbReference type="Pfam" id="PF13180">
    <property type="entry name" value="PDZ_2"/>
    <property type="match status" value="1"/>
</dbReference>
<name>A0A8J7GAK4_9BACL</name>
<feature type="active site" evidence="1">
    <location>
        <position position="233"/>
    </location>
</feature>
<feature type="domain" description="Lon proteolytic" evidence="4">
    <location>
        <begin position="226"/>
        <end position="344"/>
    </location>
</feature>
<dbReference type="GO" id="GO:0004176">
    <property type="term" value="F:ATP-dependent peptidase activity"/>
    <property type="evidence" value="ECO:0007669"/>
    <property type="project" value="UniProtKB-UniRule"/>
</dbReference>
<dbReference type="Proteomes" id="UP000622653">
    <property type="component" value="Unassembled WGS sequence"/>
</dbReference>
<feature type="domain" description="PDZ" evidence="3">
    <location>
        <begin position="128"/>
        <end position="158"/>
    </location>
</feature>
<evidence type="ECO:0000259" key="3">
    <source>
        <dbReference type="PROSITE" id="PS50106"/>
    </source>
</evidence>
<comment type="catalytic activity">
    <reaction evidence="1">
        <text>Hydrolysis of proteins in presence of ATP.</text>
        <dbReference type="EC" id="3.4.21.53"/>
    </reaction>
</comment>
<accession>A0A8J7GAK4</accession>
<dbReference type="Pfam" id="PF05362">
    <property type="entry name" value="Lon_C"/>
    <property type="match status" value="1"/>
</dbReference>
<dbReference type="InterPro" id="IPR014721">
    <property type="entry name" value="Ribsml_uS5_D2-typ_fold_subgr"/>
</dbReference>
<keyword evidence="1" id="KW-0645">Protease</keyword>
<dbReference type="SUPFAM" id="SSF54211">
    <property type="entry name" value="Ribosomal protein S5 domain 2-like"/>
    <property type="match status" value="1"/>
</dbReference>
<dbReference type="InterPro" id="IPR020568">
    <property type="entry name" value="Ribosomal_Su5_D2-typ_SF"/>
</dbReference>
<dbReference type="InterPro" id="IPR027065">
    <property type="entry name" value="Lon_Prtase"/>
</dbReference>
<dbReference type="InterPro" id="IPR008269">
    <property type="entry name" value="Lon_proteolytic"/>
</dbReference>
<dbReference type="InterPro" id="IPR036034">
    <property type="entry name" value="PDZ_sf"/>
</dbReference>
<feature type="active site" evidence="1">
    <location>
        <position position="278"/>
    </location>
</feature>
<evidence type="ECO:0000256" key="1">
    <source>
        <dbReference type="PROSITE-ProRule" id="PRU01122"/>
    </source>
</evidence>
<keyword evidence="1" id="KW-0378">Hydrolase</keyword>
<dbReference type="InterPro" id="IPR001478">
    <property type="entry name" value="PDZ"/>
</dbReference>
<dbReference type="GO" id="GO:0030163">
    <property type="term" value="P:protein catabolic process"/>
    <property type="evidence" value="ECO:0007669"/>
    <property type="project" value="InterPro"/>
</dbReference>
<proteinExistence type="inferred from homology"/>
<dbReference type="SUPFAM" id="SSF50156">
    <property type="entry name" value="PDZ domain-like"/>
    <property type="match status" value="1"/>
</dbReference>
<dbReference type="Gene3D" id="2.30.42.10">
    <property type="match status" value="1"/>
</dbReference>
<feature type="transmembrane region" description="Helical" evidence="2">
    <location>
        <begin position="5"/>
        <end position="27"/>
    </location>
</feature>
<keyword evidence="2" id="KW-0472">Membrane</keyword>
<dbReference type="RefSeq" id="WP_194561329.1">
    <property type="nucleotide sequence ID" value="NZ_JADKPV010000001.1"/>
</dbReference>
<sequence length="349" mass="39271">MRKHIIRFIAMFAILIVLAFYPLNYYISKPGGAYELQPLVTIEEVHPQPKGLFHLMTISIAKATPLTYVYAQLSKEMDVLPVTSVKQEEEDDEEYSIRQKRLMYNSQNKAKIVAFNRAKRHYEVKYNGIYVIGVVKGSAAEGIIRPGDTIVQVNDYPLTEKQTFHPYIEKMLKGDQLTLVIERDGQQFEKEVTLADLPNRPGKVGLGIRYEDNEIVETSPNVVFESSSIGGPSAGLMFTLEIMNHLQDDDLTKGYSVAGTGEILEDGSVGRIGGIDFKVIAAHKQKIDIFFAPDDVVSKEMKAQYPDIRSNYEVAVETAERLKTPMQIVPVRTIDDALHYLEELPPKAS</sequence>
<dbReference type="PROSITE" id="PS51786">
    <property type="entry name" value="LON_PROTEOLYTIC"/>
    <property type="match status" value="1"/>
</dbReference>
<dbReference type="GO" id="GO:0006508">
    <property type="term" value="P:proteolysis"/>
    <property type="evidence" value="ECO:0007669"/>
    <property type="project" value="UniProtKB-KW"/>
</dbReference>
<keyword evidence="2" id="KW-1133">Transmembrane helix</keyword>
<comment type="caution">
    <text evidence="5">The sequence shown here is derived from an EMBL/GenBank/DDBJ whole genome shotgun (WGS) entry which is preliminary data.</text>
</comment>
<keyword evidence="2" id="KW-0812">Transmembrane</keyword>
<dbReference type="GO" id="GO:0004252">
    <property type="term" value="F:serine-type endopeptidase activity"/>
    <property type="evidence" value="ECO:0007669"/>
    <property type="project" value="UniProtKB-UniRule"/>
</dbReference>
<dbReference type="EMBL" id="JADKPV010000001">
    <property type="protein sequence ID" value="MBF4499851.1"/>
    <property type="molecule type" value="Genomic_DNA"/>
</dbReference>
<dbReference type="NCBIfam" id="NF041438">
    <property type="entry name" value="SepM_fam_S16"/>
    <property type="match status" value="1"/>
</dbReference>
<keyword evidence="1" id="KW-0720">Serine protease</keyword>
<dbReference type="Gene3D" id="3.30.230.10">
    <property type="match status" value="1"/>
</dbReference>
<dbReference type="SMART" id="SM00228">
    <property type="entry name" value="PDZ"/>
    <property type="match status" value="1"/>
</dbReference>
<comment type="similarity">
    <text evidence="1">Belongs to the peptidase S16 family.</text>
</comment>
<reference evidence="5" key="1">
    <citation type="submission" date="2020-11" db="EMBL/GenBank/DDBJ databases">
        <title>Multidrug resistant novel bacterium Savagea serpentis sp. nov., isolated from the scats of a vine snake (Ahaetulla nasuta).</title>
        <authorList>
            <person name="Venkata Ramana V."/>
            <person name="Vikas Patil S."/>
            <person name="Yogita Lugani V."/>
        </authorList>
    </citation>
    <scope>NUCLEOTIDE SEQUENCE</scope>
    <source>
        <strain evidence="5">SN6</strain>
    </source>
</reference>
<gene>
    <name evidence="5" type="ORF">IRY55_00645</name>
</gene>
<dbReference type="GO" id="GO:0005524">
    <property type="term" value="F:ATP binding"/>
    <property type="evidence" value="ECO:0007669"/>
    <property type="project" value="InterPro"/>
</dbReference>
<evidence type="ECO:0000313" key="5">
    <source>
        <dbReference type="EMBL" id="MBF4499851.1"/>
    </source>
</evidence>
<protein>
    <recommendedName>
        <fullName evidence="1">endopeptidase La</fullName>
        <ecNumber evidence="1">3.4.21.53</ecNumber>
    </recommendedName>
</protein>
<dbReference type="PANTHER" id="PTHR10046">
    <property type="entry name" value="ATP DEPENDENT LON PROTEASE FAMILY MEMBER"/>
    <property type="match status" value="1"/>
</dbReference>
<keyword evidence="6" id="KW-1185">Reference proteome</keyword>
<evidence type="ECO:0000259" key="4">
    <source>
        <dbReference type="PROSITE" id="PS51786"/>
    </source>
</evidence>
<evidence type="ECO:0000256" key="2">
    <source>
        <dbReference type="SAM" id="Phobius"/>
    </source>
</evidence>
<evidence type="ECO:0000313" key="6">
    <source>
        <dbReference type="Proteomes" id="UP000622653"/>
    </source>
</evidence>
<dbReference type="AlphaFoldDB" id="A0A8J7GAK4"/>
<dbReference type="EC" id="3.4.21.53" evidence="1"/>